<keyword evidence="2 6" id="KW-0288">FMN</keyword>
<name>A0A2W6NKF0_9BACL</name>
<dbReference type="InterPro" id="IPR051260">
    <property type="entry name" value="Diverse_substr_monoxygenases"/>
</dbReference>
<proteinExistence type="inferred from homology"/>
<dbReference type="CDD" id="cd01095">
    <property type="entry name" value="Nitrilotriacetate_monoxgenase"/>
    <property type="match status" value="1"/>
</dbReference>
<accession>A0A2W6NKF0</accession>
<dbReference type="AlphaFoldDB" id="A0A2W6NKF0"/>
<dbReference type="NCBIfam" id="TIGR03860">
    <property type="entry name" value="FMN_nitrolo"/>
    <property type="match status" value="1"/>
</dbReference>
<dbReference type="EMBL" id="QKWW01000022">
    <property type="protein sequence ID" value="PZT56229.1"/>
    <property type="molecule type" value="Genomic_DNA"/>
</dbReference>
<dbReference type="Gene3D" id="3.20.20.30">
    <property type="entry name" value="Luciferase-like domain"/>
    <property type="match status" value="1"/>
</dbReference>
<evidence type="ECO:0000313" key="9">
    <source>
        <dbReference type="Proteomes" id="UP000249204"/>
    </source>
</evidence>
<evidence type="ECO:0000256" key="6">
    <source>
        <dbReference type="PIRSR" id="PIRSR000337-1"/>
    </source>
</evidence>
<dbReference type="PANTHER" id="PTHR30011">
    <property type="entry name" value="ALKANESULFONATE MONOOXYGENASE-RELATED"/>
    <property type="match status" value="1"/>
</dbReference>
<dbReference type="InterPro" id="IPR016215">
    <property type="entry name" value="NTA_MOA"/>
</dbReference>
<dbReference type="Pfam" id="PF00296">
    <property type="entry name" value="Bac_luciferase"/>
    <property type="match status" value="1"/>
</dbReference>
<evidence type="ECO:0000256" key="5">
    <source>
        <dbReference type="ARBA" id="ARBA00033748"/>
    </source>
</evidence>
<evidence type="ECO:0000256" key="1">
    <source>
        <dbReference type="ARBA" id="ARBA00022630"/>
    </source>
</evidence>
<reference evidence="8 9" key="1">
    <citation type="submission" date="2018-06" db="EMBL/GenBank/DDBJ databases">
        <title>Isolation of heavy metals resistant Paenibacillus silvae NC2 from Gold-Copper mine in ZiJin, China.</title>
        <authorList>
            <person name="Xu J."/>
            <person name="Mazhar H.S."/>
            <person name="Rensing C."/>
        </authorList>
    </citation>
    <scope>NUCLEOTIDE SEQUENCE [LARGE SCALE GENOMIC DNA]</scope>
    <source>
        <strain evidence="8 9">NC2</strain>
    </source>
</reference>
<feature type="binding site" evidence="6">
    <location>
        <position position="57"/>
    </location>
    <ligand>
        <name>FMN</name>
        <dbReference type="ChEBI" id="CHEBI:58210"/>
    </ligand>
</feature>
<dbReference type="PIRSF" id="PIRSF000337">
    <property type="entry name" value="NTA_MOA"/>
    <property type="match status" value="1"/>
</dbReference>
<protein>
    <submittedName>
        <fullName evidence="8">Nitrilotriacetate monooxygenase</fullName>
    </submittedName>
</protein>
<feature type="binding site" evidence="6">
    <location>
        <position position="223"/>
    </location>
    <ligand>
        <name>FMN</name>
        <dbReference type="ChEBI" id="CHEBI:58210"/>
    </ligand>
</feature>
<dbReference type="GO" id="GO:0016705">
    <property type="term" value="F:oxidoreductase activity, acting on paired donors, with incorporation or reduction of molecular oxygen"/>
    <property type="evidence" value="ECO:0007669"/>
    <property type="project" value="InterPro"/>
</dbReference>
<evidence type="ECO:0000313" key="8">
    <source>
        <dbReference type="EMBL" id="PZT56229.1"/>
    </source>
</evidence>
<keyword evidence="4 8" id="KW-0503">Monooxygenase</keyword>
<evidence type="ECO:0000256" key="2">
    <source>
        <dbReference type="ARBA" id="ARBA00022643"/>
    </source>
</evidence>
<feature type="binding site" evidence="6">
    <location>
        <position position="98"/>
    </location>
    <ligand>
        <name>FMN</name>
        <dbReference type="ChEBI" id="CHEBI:58210"/>
    </ligand>
</feature>
<dbReference type="InterPro" id="IPR036661">
    <property type="entry name" value="Luciferase-like_sf"/>
</dbReference>
<dbReference type="PANTHER" id="PTHR30011:SF16">
    <property type="entry name" value="C2H2 FINGER DOMAIN TRANSCRIPTION FACTOR (EUROFUNG)-RELATED"/>
    <property type="match status" value="1"/>
</dbReference>
<dbReference type="InterPro" id="IPR011251">
    <property type="entry name" value="Luciferase-like_dom"/>
</dbReference>
<gene>
    <name evidence="8" type="ORF">DN757_07925</name>
</gene>
<sequence length="444" mass="49797">MRKNKQLRLATMLIAPGAASGLWQHPSHQAAPASLDFYVQLAQAAERGRLDFIFQPDQYRTPGVTMEEFRHHVNVGLEPVTLLSALAVVTRHIGLAVTMSTTYHEPYHIARMIASLDHLSGGRASWNIVHSRGDYESANFAMNHRPGPDERAAYGSQFVHIVKSLWDTWEDDAIVADKTSGIYADEAKVHQLDYDNKWFSMKGPLNVARPPQGHPVLIEAGQSGSFMERAAQHAEVVFTMFNQMDQAQKFYRELKSKLSAYGRVPNDLLVMPGLQLCVGRTEAEAWAKRAERDALERHHHRLDLISYRIGLDVQAYGLDSRSALPPADIVPATHPYRERKALADQHGLTTVLQLFEFMSKLQGHLSITGSPTQVADVLEQWLTEEAADGFIYIPSMLPEGMNDLVDLVVPELQRRGLFRTEYAGQHLRSHLGLTRPLNTLTNIS</sequence>
<evidence type="ECO:0000256" key="4">
    <source>
        <dbReference type="ARBA" id="ARBA00023033"/>
    </source>
</evidence>
<feature type="domain" description="Luciferase-like" evidence="7">
    <location>
        <begin position="23"/>
        <end position="380"/>
    </location>
</feature>
<dbReference type="GO" id="GO:0004497">
    <property type="term" value="F:monooxygenase activity"/>
    <property type="evidence" value="ECO:0007669"/>
    <property type="project" value="UniProtKB-KW"/>
</dbReference>
<comment type="similarity">
    <text evidence="5">Belongs to the NtaA/SnaA/DszA monooxygenase family.</text>
</comment>
<organism evidence="8 9">
    <name type="scientific">Paenibacillus silvae</name>
    <dbReference type="NCBI Taxonomy" id="1325358"/>
    <lineage>
        <taxon>Bacteria</taxon>
        <taxon>Bacillati</taxon>
        <taxon>Bacillota</taxon>
        <taxon>Bacilli</taxon>
        <taxon>Bacillales</taxon>
        <taxon>Paenibacillaceae</taxon>
        <taxon>Paenibacillus</taxon>
    </lineage>
</organism>
<comment type="caution">
    <text evidence="8">The sequence shown here is derived from an EMBL/GenBank/DDBJ whole genome shotgun (WGS) entry which is preliminary data.</text>
</comment>
<evidence type="ECO:0000256" key="3">
    <source>
        <dbReference type="ARBA" id="ARBA00023002"/>
    </source>
</evidence>
<dbReference type="Proteomes" id="UP000249204">
    <property type="component" value="Unassembled WGS sequence"/>
</dbReference>
<evidence type="ECO:0000259" key="7">
    <source>
        <dbReference type="Pfam" id="PF00296"/>
    </source>
</evidence>
<keyword evidence="1 6" id="KW-0285">Flavoprotein</keyword>
<dbReference type="RefSeq" id="WP_111269728.1">
    <property type="nucleotide sequence ID" value="NZ_QKWW01000022.1"/>
</dbReference>
<dbReference type="SUPFAM" id="SSF51679">
    <property type="entry name" value="Bacterial luciferase-like"/>
    <property type="match status" value="1"/>
</dbReference>
<keyword evidence="3" id="KW-0560">Oxidoreductase</keyword>